<comment type="cofactor">
    <cofactor evidence="1">
        <name>Zn(2+)</name>
        <dbReference type="ChEBI" id="CHEBI:29105"/>
    </cofactor>
</comment>
<keyword evidence="5" id="KW-0560">Oxidoreductase</keyword>
<accession>A0AAV5DV80</accession>
<evidence type="ECO:0000256" key="2">
    <source>
        <dbReference type="ARBA" id="ARBA00007174"/>
    </source>
</evidence>
<evidence type="ECO:0000256" key="1">
    <source>
        <dbReference type="ARBA" id="ARBA00001947"/>
    </source>
</evidence>
<dbReference type="PROSITE" id="PS51790">
    <property type="entry name" value="MSRB"/>
    <property type="match status" value="1"/>
</dbReference>
<keyword evidence="6" id="KW-0676">Redox-active center</keyword>
<reference evidence="9" key="1">
    <citation type="journal article" date="2018" name="DNA Res.">
        <title>Multiple hybrid de novo genome assembly of finger millet, an orphan allotetraploid crop.</title>
        <authorList>
            <person name="Hatakeyama M."/>
            <person name="Aluri S."/>
            <person name="Balachadran M.T."/>
            <person name="Sivarajan S.R."/>
            <person name="Patrignani A."/>
            <person name="Gruter S."/>
            <person name="Poveda L."/>
            <person name="Shimizu-Inatsugi R."/>
            <person name="Baeten J."/>
            <person name="Francoijs K.J."/>
            <person name="Nataraja K.N."/>
            <person name="Reddy Y.A.N."/>
            <person name="Phadnis S."/>
            <person name="Ravikumar R.L."/>
            <person name="Schlapbach R."/>
            <person name="Sreeman S.M."/>
            <person name="Shimizu K.K."/>
        </authorList>
    </citation>
    <scope>NUCLEOTIDE SEQUENCE</scope>
</reference>
<dbReference type="SUPFAM" id="SSF51316">
    <property type="entry name" value="Mss4-like"/>
    <property type="match status" value="1"/>
</dbReference>
<dbReference type="InterPro" id="IPR028427">
    <property type="entry name" value="Met_Sox_Rdtase_MsrB"/>
</dbReference>
<keyword evidence="10" id="KW-1185">Reference proteome</keyword>
<evidence type="ECO:0000313" key="9">
    <source>
        <dbReference type="EMBL" id="GJN14251.1"/>
    </source>
</evidence>
<dbReference type="EMBL" id="BQKI01000071">
    <property type="protein sequence ID" value="GJN14251.1"/>
    <property type="molecule type" value="Genomic_DNA"/>
</dbReference>
<dbReference type="Proteomes" id="UP001054889">
    <property type="component" value="Unassembled WGS sequence"/>
</dbReference>
<feature type="compositionally biased region" description="Basic and acidic residues" evidence="7">
    <location>
        <begin position="341"/>
        <end position="351"/>
    </location>
</feature>
<feature type="region of interest" description="Disordered" evidence="7">
    <location>
        <begin position="380"/>
        <end position="435"/>
    </location>
</feature>
<dbReference type="GO" id="GO:0046872">
    <property type="term" value="F:metal ion binding"/>
    <property type="evidence" value="ECO:0007669"/>
    <property type="project" value="UniProtKB-KW"/>
</dbReference>
<dbReference type="GO" id="GO:0006979">
    <property type="term" value="P:response to oxidative stress"/>
    <property type="evidence" value="ECO:0007669"/>
    <property type="project" value="InterPro"/>
</dbReference>
<feature type="region of interest" description="Disordered" evidence="7">
    <location>
        <begin position="200"/>
        <end position="282"/>
    </location>
</feature>
<gene>
    <name evidence="9" type="primary">gb01049</name>
    <name evidence="9" type="ORF">PR202_gb01049</name>
</gene>
<comment type="similarity">
    <text evidence="2">Belongs to the MsrB Met sulfoxide reductase family.</text>
</comment>
<dbReference type="InterPro" id="IPR002579">
    <property type="entry name" value="Met_Sox_Rdtase_MsrB_dom"/>
</dbReference>
<feature type="compositionally biased region" description="Low complexity" evidence="7">
    <location>
        <begin position="234"/>
        <end position="245"/>
    </location>
</feature>
<comment type="caution">
    <text evidence="9">The sequence shown here is derived from an EMBL/GenBank/DDBJ whole genome shotgun (WGS) entry which is preliminary data.</text>
</comment>
<keyword evidence="4" id="KW-0862">Zinc</keyword>
<evidence type="ECO:0000256" key="7">
    <source>
        <dbReference type="SAM" id="MobiDB-lite"/>
    </source>
</evidence>
<feature type="region of interest" description="Disordered" evidence="7">
    <location>
        <begin position="296"/>
        <end position="351"/>
    </location>
</feature>
<dbReference type="AlphaFoldDB" id="A0AAV5DV80"/>
<feature type="compositionally biased region" description="Basic residues" evidence="7">
    <location>
        <begin position="257"/>
        <end position="270"/>
    </location>
</feature>
<evidence type="ECO:0000313" key="10">
    <source>
        <dbReference type="Proteomes" id="UP001054889"/>
    </source>
</evidence>
<keyword evidence="3" id="KW-0479">Metal-binding</keyword>
<dbReference type="GO" id="GO:0030091">
    <property type="term" value="P:protein repair"/>
    <property type="evidence" value="ECO:0007669"/>
    <property type="project" value="InterPro"/>
</dbReference>
<dbReference type="InterPro" id="IPR011057">
    <property type="entry name" value="Mss4-like_sf"/>
</dbReference>
<sequence length="455" mass="49345">MGVPRLLKLRMASHSCSRPAVAPAARPISSFLLAPSPAAAALPRPAPLSWTAQPCGPRAAPHPAHPRVASGQRFPGVAAMSSSTPPGPIQKSEEEWEAILTPEQFRILRLKGTEYPGTGEYDKLFAEGVYECAGILELVCEANNHPMLNWAGPGDGWAKLPMLHCISISKRLSVCCPLINGFLAIPLVRLSSALLRSPARDPGKKPFGSFQEAPLLSGSGQEAGEREKWQEPGRSAPPRSPAAVKKPARGKGSPSKKLPRAALRPRSRSRRGGERERSSPLLRSVKNFNIKLRCSDHLPGHEQESGEAARGDRFPHSRSFKNFNYRSLFPRPAPRTRPRSRREETSRSFQERRAALVLCPSSPEKKTCFVRRGELPRTAKCRSATDGAPSHRLPSTLPPARRQPLSAPPPRLKTSPRLERNRGGQGGRTFASASGMCSGVAWGESVEAASSSSNL</sequence>
<evidence type="ECO:0000259" key="8">
    <source>
        <dbReference type="PROSITE" id="PS51790"/>
    </source>
</evidence>
<evidence type="ECO:0000256" key="3">
    <source>
        <dbReference type="ARBA" id="ARBA00022723"/>
    </source>
</evidence>
<dbReference type="GO" id="GO:0033743">
    <property type="term" value="F:peptide-methionine (R)-S-oxide reductase activity"/>
    <property type="evidence" value="ECO:0007669"/>
    <property type="project" value="InterPro"/>
</dbReference>
<protein>
    <recommendedName>
        <fullName evidence="8">MsrB domain-containing protein</fullName>
    </recommendedName>
</protein>
<proteinExistence type="inferred from homology"/>
<evidence type="ECO:0000256" key="4">
    <source>
        <dbReference type="ARBA" id="ARBA00022833"/>
    </source>
</evidence>
<organism evidence="9 10">
    <name type="scientific">Eleusine coracana subsp. coracana</name>
    <dbReference type="NCBI Taxonomy" id="191504"/>
    <lineage>
        <taxon>Eukaryota</taxon>
        <taxon>Viridiplantae</taxon>
        <taxon>Streptophyta</taxon>
        <taxon>Embryophyta</taxon>
        <taxon>Tracheophyta</taxon>
        <taxon>Spermatophyta</taxon>
        <taxon>Magnoliopsida</taxon>
        <taxon>Liliopsida</taxon>
        <taxon>Poales</taxon>
        <taxon>Poaceae</taxon>
        <taxon>PACMAD clade</taxon>
        <taxon>Chloridoideae</taxon>
        <taxon>Cynodonteae</taxon>
        <taxon>Eleusininae</taxon>
        <taxon>Eleusine</taxon>
    </lineage>
</organism>
<feature type="domain" description="MsrB" evidence="8">
    <location>
        <begin position="93"/>
        <end position="134"/>
    </location>
</feature>
<name>A0AAV5DV80_ELECO</name>
<reference evidence="9" key="2">
    <citation type="submission" date="2021-12" db="EMBL/GenBank/DDBJ databases">
        <title>Resequencing data analysis of finger millet.</title>
        <authorList>
            <person name="Hatakeyama M."/>
            <person name="Aluri S."/>
            <person name="Balachadran M.T."/>
            <person name="Sivarajan S.R."/>
            <person name="Poveda L."/>
            <person name="Shimizu-Inatsugi R."/>
            <person name="Schlapbach R."/>
            <person name="Sreeman S.M."/>
            <person name="Shimizu K.K."/>
        </authorList>
    </citation>
    <scope>NUCLEOTIDE SEQUENCE</scope>
</reference>
<dbReference type="PANTHER" id="PTHR46081">
    <property type="entry name" value="PEPTIDE METHIONINE SULFOXIDE REDUCTASE 2"/>
    <property type="match status" value="1"/>
</dbReference>
<dbReference type="Gene3D" id="2.170.150.20">
    <property type="entry name" value="Peptide methionine sulfoxide reductase"/>
    <property type="match status" value="1"/>
</dbReference>
<dbReference type="Pfam" id="PF01641">
    <property type="entry name" value="SelR"/>
    <property type="match status" value="1"/>
</dbReference>
<dbReference type="PANTHER" id="PTHR46081:SF8">
    <property type="entry name" value="PEPTIDE METHIONINE SULFOXIDE REDUCTASE 2"/>
    <property type="match status" value="1"/>
</dbReference>
<evidence type="ECO:0000256" key="6">
    <source>
        <dbReference type="ARBA" id="ARBA00023284"/>
    </source>
</evidence>
<feature type="compositionally biased region" description="Basic and acidic residues" evidence="7">
    <location>
        <begin position="296"/>
        <end position="315"/>
    </location>
</feature>
<evidence type="ECO:0000256" key="5">
    <source>
        <dbReference type="ARBA" id="ARBA00023002"/>
    </source>
</evidence>